<evidence type="ECO:0008006" key="5">
    <source>
        <dbReference type="Google" id="ProtNLM"/>
    </source>
</evidence>
<reference evidence="3 4" key="1">
    <citation type="submission" date="2018-11" db="EMBL/GenBank/DDBJ databases">
        <title>Genome squencing of methanotrophic bacteria isolated from alkaline groundwater in Korea.</title>
        <authorList>
            <person name="Nguyen L.N."/>
        </authorList>
    </citation>
    <scope>NUCLEOTIDE SEQUENCE [LARGE SCALE GENOMIC DNA]</scope>
    <source>
        <strain evidence="3 4">GW6</strain>
    </source>
</reference>
<feature type="region of interest" description="Disordered" evidence="1">
    <location>
        <begin position="22"/>
        <end position="123"/>
    </location>
</feature>
<organism evidence="3 4">
    <name type="scientific">Methylocystis rosea</name>
    <dbReference type="NCBI Taxonomy" id="173366"/>
    <lineage>
        <taxon>Bacteria</taxon>
        <taxon>Pseudomonadati</taxon>
        <taxon>Pseudomonadota</taxon>
        <taxon>Alphaproteobacteria</taxon>
        <taxon>Hyphomicrobiales</taxon>
        <taxon>Methylocystaceae</taxon>
        <taxon>Methylocystis</taxon>
    </lineage>
</organism>
<proteinExistence type="predicted"/>
<evidence type="ECO:0000313" key="4">
    <source>
        <dbReference type="Proteomes" id="UP000273982"/>
    </source>
</evidence>
<accession>A0A3G8M220</accession>
<evidence type="ECO:0000313" key="3">
    <source>
        <dbReference type="EMBL" id="AZG75747.1"/>
    </source>
</evidence>
<dbReference type="KEGG" id="mros:EHO51_02785"/>
<dbReference type="RefSeq" id="WP_124737606.1">
    <property type="nucleotide sequence ID" value="NZ_CP034086.1"/>
</dbReference>
<dbReference type="EMBL" id="CP034086">
    <property type="protein sequence ID" value="AZG75747.1"/>
    <property type="molecule type" value="Genomic_DNA"/>
</dbReference>
<name>A0A3G8M220_9HYPH</name>
<keyword evidence="2" id="KW-0732">Signal</keyword>
<sequence length="123" mass="12619">MKTGLAVVGSLALAFLAPAALAEEQQQEQREQLQQTQQQPPDQQSQQSQEQGVTSGPAAGSPVEPSGAVQKDNPKAVDVNESGLAGSSGTSAGSPGVEGKKGTQSGQEWAPPEEIRRKKGPSS</sequence>
<feature type="compositionally biased region" description="Low complexity" evidence="1">
    <location>
        <begin position="82"/>
        <end position="95"/>
    </location>
</feature>
<feature type="signal peptide" evidence="2">
    <location>
        <begin position="1"/>
        <end position="22"/>
    </location>
</feature>
<evidence type="ECO:0000256" key="2">
    <source>
        <dbReference type="SAM" id="SignalP"/>
    </source>
</evidence>
<dbReference type="Proteomes" id="UP000273982">
    <property type="component" value="Chromosome"/>
</dbReference>
<feature type="chain" id="PRO_5018279480" description="Cell envelope biogenesis protein TolA" evidence="2">
    <location>
        <begin position="23"/>
        <end position="123"/>
    </location>
</feature>
<protein>
    <recommendedName>
        <fullName evidence="5">Cell envelope biogenesis protein TolA</fullName>
    </recommendedName>
</protein>
<evidence type="ECO:0000256" key="1">
    <source>
        <dbReference type="SAM" id="MobiDB-lite"/>
    </source>
</evidence>
<feature type="compositionally biased region" description="Low complexity" evidence="1">
    <location>
        <begin position="32"/>
        <end position="51"/>
    </location>
</feature>
<dbReference type="AlphaFoldDB" id="A0A3G8M220"/>
<gene>
    <name evidence="3" type="ORF">EHO51_02785</name>
</gene>